<dbReference type="EMBL" id="VFPU01000001">
    <property type="protein sequence ID" value="TQM95418.1"/>
    <property type="molecule type" value="Genomic_DNA"/>
</dbReference>
<dbReference type="SUPFAM" id="SSF53448">
    <property type="entry name" value="Nucleotide-diphospho-sugar transferases"/>
    <property type="match status" value="1"/>
</dbReference>
<evidence type="ECO:0000313" key="3">
    <source>
        <dbReference type="Proteomes" id="UP000315133"/>
    </source>
</evidence>
<dbReference type="GO" id="GO:0016740">
    <property type="term" value="F:transferase activity"/>
    <property type="evidence" value="ECO:0007669"/>
    <property type="project" value="UniProtKB-KW"/>
</dbReference>
<dbReference type="CDD" id="cd00761">
    <property type="entry name" value="Glyco_tranf_GTA_type"/>
    <property type="match status" value="1"/>
</dbReference>
<dbReference type="AlphaFoldDB" id="A0A543KK19"/>
<dbReference type="InterPro" id="IPR050834">
    <property type="entry name" value="Glycosyltransf_2"/>
</dbReference>
<evidence type="ECO:0000313" key="2">
    <source>
        <dbReference type="EMBL" id="TQM95418.1"/>
    </source>
</evidence>
<sequence>MSGMLPPPAPGADARDEDPLLGAALRSGADEVLDELARRAGAGGTARSLAVRLAGGAELPGRVTRPGAALSAAGALATAWFALGRDEVEQRAAVELFRQAVEAGGPKALRQAERRHYLQAAFLTGRHDLVRTGLDTLQGVHPDVVEGLRADLVNPYAEGTQQPASHARWEKLLGSRFAARDLDGPRVDGARDPVFDGLRLPATRSVDGPMVTVVVPAFRPDRGLVTSVRSVLDQSWGNLELLLVDDCSEPGHAELLEECAALDDRVRLLRQAVNGGSYLARNAALAVARGAYVTTQDADDWSHPERLALQVAALEEAPEAAASRSVAIRARPDLTRQWFGYRPERMNASSLLVRREVLEAVGGFDAIRKGADSEMQERLGLVGGVVNVTEPLAITRLAAGSLSRADFAFGRHSPDRVLFRSSFRVWHAGLRAAGASAPADVRLERDGMRPFPVPRSFVRDLAGRPVPRSDYRMVLVVDQARPPVEVLEGLVEAGPRSDGTGAADRAPVTGAEGPTVAVLGREDLTRSGMMSPDWSPVLLEAARDGVVDLVTDTDQVRADVVVVLEPAALAPAARPMPSVTTDRVLLAAVPPSEVEPVRDLEGAAATVRSHWGVRAEWVARTPAEQQAWAADGWELPLVTDLLGAGAAGVSLRG</sequence>
<organism evidence="2 3">
    <name type="scientific">Ornithinimicrobium humiphilum</name>
    <dbReference type="NCBI Taxonomy" id="125288"/>
    <lineage>
        <taxon>Bacteria</taxon>
        <taxon>Bacillati</taxon>
        <taxon>Actinomycetota</taxon>
        <taxon>Actinomycetes</taxon>
        <taxon>Micrococcales</taxon>
        <taxon>Ornithinimicrobiaceae</taxon>
        <taxon>Ornithinimicrobium</taxon>
    </lineage>
</organism>
<dbReference type="Proteomes" id="UP000315133">
    <property type="component" value="Unassembled WGS sequence"/>
</dbReference>
<keyword evidence="2" id="KW-0808">Transferase</keyword>
<gene>
    <name evidence="2" type="ORF">FB476_0259</name>
</gene>
<dbReference type="Pfam" id="PF00535">
    <property type="entry name" value="Glycos_transf_2"/>
    <property type="match status" value="1"/>
</dbReference>
<dbReference type="InterPro" id="IPR029044">
    <property type="entry name" value="Nucleotide-diphossugar_trans"/>
</dbReference>
<evidence type="ECO:0000259" key="1">
    <source>
        <dbReference type="Pfam" id="PF00535"/>
    </source>
</evidence>
<proteinExistence type="predicted"/>
<dbReference type="Gene3D" id="3.90.550.10">
    <property type="entry name" value="Spore Coat Polysaccharide Biosynthesis Protein SpsA, Chain A"/>
    <property type="match status" value="1"/>
</dbReference>
<dbReference type="PANTHER" id="PTHR43685">
    <property type="entry name" value="GLYCOSYLTRANSFERASE"/>
    <property type="match status" value="1"/>
</dbReference>
<dbReference type="InterPro" id="IPR001173">
    <property type="entry name" value="Glyco_trans_2-like"/>
</dbReference>
<keyword evidence="3" id="KW-1185">Reference proteome</keyword>
<protein>
    <submittedName>
        <fullName evidence="2">Glycosyl transferase family 2</fullName>
    </submittedName>
</protein>
<accession>A0A543KK19</accession>
<comment type="caution">
    <text evidence="2">The sequence shown here is derived from an EMBL/GenBank/DDBJ whole genome shotgun (WGS) entry which is preliminary data.</text>
</comment>
<name>A0A543KK19_9MICO</name>
<feature type="domain" description="Glycosyltransferase 2-like" evidence="1">
    <location>
        <begin position="212"/>
        <end position="338"/>
    </location>
</feature>
<reference evidence="2 3" key="1">
    <citation type="submission" date="2019-06" db="EMBL/GenBank/DDBJ databases">
        <title>Sequencing the genomes of 1000 actinobacteria strains.</title>
        <authorList>
            <person name="Klenk H.-P."/>
        </authorList>
    </citation>
    <scope>NUCLEOTIDE SEQUENCE [LARGE SCALE GENOMIC DNA]</scope>
    <source>
        <strain evidence="2 3">DSM 12362</strain>
    </source>
</reference>
<dbReference type="PANTHER" id="PTHR43685:SF11">
    <property type="entry name" value="GLYCOSYLTRANSFERASE TAGX-RELATED"/>
    <property type="match status" value="1"/>
</dbReference>